<evidence type="ECO:0000256" key="2">
    <source>
        <dbReference type="ARBA" id="ARBA00011900"/>
    </source>
</evidence>
<evidence type="ECO:0000256" key="3">
    <source>
        <dbReference type="ARBA" id="ARBA00022603"/>
    </source>
</evidence>
<evidence type="ECO:0000256" key="6">
    <source>
        <dbReference type="ARBA" id="ARBA00022747"/>
    </source>
</evidence>
<evidence type="ECO:0000313" key="11">
    <source>
        <dbReference type="EMBL" id="QDV73723.1"/>
    </source>
</evidence>
<dbReference type="Proteomes" id="UP000316426">
    <property type="component" value="Chromosome"/>
</dbReference>
<keyword evidence="3 11" id="KW-0489">Methyltransferase</keyword>
<dbReference type="EC" id="2.1.1.72" evidence="2"/>
<keyword evidence="5" id="KW-0949">S-adenosyl-L-methionine</keyword>
<dbReference type="InterPro" id="IPR038333">
    <property type="entry name" value="T1MK-like_N_sf"/>
</dbReference>
<dbReference type="Gene3D" id="3.40.50.150">
    <property type="entry name" value="Vaccinia Virus protein VP39"/>
    <property type="match status" value="1"/>
</dbReference>
<protein>
    <recommendedName>
        <fullName evidence="2">site-specific DNA-methyltransferase (adenine-specific)</fullName>
        <ecNumber evidence="2">2.1.1.72</ecNumber>
    </recommendedName>
</protein>
<dbReference type="GO" id="GO:0009007">
    <property type="term" value="F:site-specific DNA-methyltransferase (adenine-specific) activity"/>
    <property type="evidence" value="ECO:0007669"/>
    <property type="project" value="UniProtKB-EC"/>
</dbReference>
<evidence type="ECO:0000259" key="9">
    <source>
        <dbReference type="Pfam" id="PF02384"/>
    </source>
</evidence>
<evidence type="ECO:0000256" key="5">
    <source>
        <dbReference type="ARBA" id="ARBA00022691"/>
    </source>
</evidence>
<dbReference type="Pfam" id="PF02384">
    <property type="entry name" value="N6_Mtase"/>
    <property type="match status" value="1"/>
</dbReference>
<sequence length="628" mass="70033">MPEPKTKAAPGHRIVTRDELNRLLWGAADILRGTVDAGDFKNHILALMFLKRLSDVFKERRGDIIDEWVRAGKTREEAEKIAEDPDEYTSGSYYLPEGARWDDLMAVGENRAEAIDKALHAIEEHNAQYLEGVLAGVRFNDERRFGDVQTMDAMMQRLLTHFGSIPLGSRNLAEPDVLGNAYEYLIERFAEGSGKKGGEFYTPRMVVRLIVQLLKPAEGMRIHDPTCGSGGMLIECGHYVVDHGGDPRNITLTGQEKNYGTWSIAKLNMLLHNFPDTDIRAGDTIGRPRFETAGVLDVFDRVIANPPFSLKEWHGVTPKEGKDGKPGKVDSKEVQEKFKADPFHRFTRGVPPTTKGDTAFLQHMVEVAGDHGMVGVVMPHGVLFRGGSEAKVRKALLEEDLFEAVIGLPEKLFFGTGIPASVLILNKNKPKERQGKVLFIDASPDGLYHEGKNRNYLRQEDLLRITAVFNSWNADGLAEESVASAADATADSWLAAIDAHEARQLAAAEGQPEEIADRIRDEATRGRTELDEARRQVGYWLGGLTREGTEGPAMQRMPLKKFATVATLAEIAEENDYNLNISRYVDSSEPPPRLDVQAELVKLRELEQLRNEAEQRMNRLLEEVGYVV</sequence>
<dbReference type="EMBL" id="CP036349">
    <property type="protein sequence ID" value="QDV73723.1"/>
    <property type="molecule type" value="Genomic_DNA"/>
</dbReference>
<evidence type="ECO:0000256" key="4">
    <source>
        <dbReference type="ARBA" id="ARBA00022679"/>
    </source>
</evidence>
<dbReference type="InterPro" id="IPR051537">
    <property type="entry name" value="DNA_Adenine_Mtase"/>
</dbReference>
<dbReference type="InterPro" id="IPR003356">
    <property type="entry name" value="DNA_methylase_A-5"/>
</dbReference>
<dbReference type="GO" id="GO:0032259">
    <property type="term" value="P:methylation"/>
    <property type="evidence" value="ECO:0007669"/>
    <property type="project" value="UniProtKB-KW"/>
</dbReference>
<gene>
    <name evidence="11" type="primary">hsdM_1</name>
    <name evidence="11" type="ORF">Spa11_19220</name>
</gene>
<accession>A0A518K7G1</accession>
<dbReference type="KEGG" id="bmei:Spa11_19220"/>
<keyword evidence="6" id="KW-0680">Restriction system</keyword>
<dbReference type="Gene3D" id="1.20.1260.30">
    <property type="match status" value="1"/>
</dbReference>
<dbReference type="PANTHER" id="PTHR42933">
    <property type="entry name" value="SLR6095 PROTEIN"/>
    <property type="match status" value="1"/>
</dbReference>
<evidence type="ECO:0000259" key="10">
    <source>
        <dbReference type="Pfam" id="PF12161"/>
    </source>
</evidence>
<keyword evidence="8" id="KW-0175">Coiled coil</keyword>
<dbReference type="AlphaFoldDB" id="A0A518K7G1"/>
<keyword evidence="4 11" id="KW-0808">Transferase</keyword>
<evidence type="ECO:0000313" key="12">
    <source>
        <dbReference type="Proteomes" id="UP000316426"/>
    </source>
</evidence>
<dbReference type="GO" id="GO:0003677">
    <property type="term" value="F:DNA binding"/>
    <property type="evidence" value="ECO:0007669"/>
    <property type="project" value="InterPro"/>
</dbReference>
<dbReference type="InterPro" id="IPR029063">
    <property type="entry name" value="SAM-dependent_MTases_sf"/>
</dbReference>
<comment type="catalytic activity">
    <reaction evidence="7">
        <text>a 2'-deoxyadenosine in DNA + S-adenosyl-L-methionine = an N(6)-methyl-2'-deoxyadenosine in DNA + S-adenosyl-L-homocysteine + H(+)</text>
        <dbReference type="Rhea" id="RHEA:15197"/>
        <dbReference type="Rhea" id="RHEA-COMP:12418"/>
        <dbReference type="Rhea" id="RHEA-COMP:12419"/>
        <dbReference type="ChEBI" id="CHEBI:15378"/>
        <dbReference type="ChEBI" id="CHEBI:57856"/>
        <dbReference type="ChEBI" id="CHEBI:59789"/>
        <dbReference type="ChEBI" id="CHEBI:90615"/>
        <dbReference type="ChEBI" id="CHEBI:90616"/>
        <dbReference type="EC" id="2.1.1.72"/>
    </reaction>
</comment>
<dbReference type="REBASE" id="356352">
    <property type="entry name" value="M.PbaSpa11ORF19220P"/>
</dbReference>
<name>A0A518K7G1_9BACT</name>
<feature type="domain" description="DNA methylase adenine-specific" evidence="9">
    <location>
        <begin position="175"/>
        <end position="479"/>
    </location>
</feature>
<feature type="coiled-coil region" evidence="8">
    <location>
        <begin position="596"/>
        <end position="623"/>
    </location>
</feature>
<evidence type="ECO:0000256" key="7">
    <source>
        <dbReference type="ARBA" id="ARBA00047942"/>
    </source>
</evidence>
<feature type="domain" description="N6 adenine-specific DNA methyltransferase N-terminal" evidence="10">
    <location>
        <begin position="20"/>
        <end position="162"/>
    </location>
</feature>
<dbReference type="PANTHER" id="PTHR42933:SF3">
    <property type="entry name" value="TYPE I RESTRICTION ENZYME MJAVIII METHYLASE SUBUNIT"/>
    <property type="match status" value="1"/>
</dbReference>
<dbReference type="PRINTS" id="PR00507">
    <property type="entry name" value="N12N6MTFRASE"/>
</dbReference>
<reference evidence="11 12" key="1">
    <citation type="submission" date="2019-02" db="EMBL/GenBank/DDBJ databases">
        <title>Deep-cultivation of Planctomycetes and their phenomic and genomic characterization uncovers novel biology.</title>
        <authorList>
            <person name="Wiegand S."/>
            <person name="Jogler M."/>
            <person name="Boedeker C."/>
            <person name="Pinto D."/>
            <person name="Vollmers J."/>
            <person name="Rivas-Marin E."/>
            <person name="Kohn T."/>
            <person name="Peeters S.H."/>
            <person name="Heuer A."/>
            <person name="Rast P."/>
            <person name="Oberbeckmann S."/>
            <person name="Bunk B."/>
            <person name="Jeske O."/>
            <person name="Meyerdierks A."/>
            <person name="Storesund J.E."/>
            <person name="Kallscheuer N."/>
            <person name="Luecker S."/>
            <person name="Lage O.M."/>
            <person name="Pohl T."/>
            <person name="Merkel B.J."/>
            <person name="Hornburger P."/>
            <person name="Mueller R.-W."/>
            <person name="Bruemmer F."/>
            <person name="Labrenz M."/>
            <person name="Spormann A.M."/>
            <person name="Op den Camp H."/>
            <person name="Overmann J."/>
            <person name="Amann R."/>
            <person name="Jetten M.S.M."/>
            <person name="Mascher T."/>
            <person name="Medema M.H."/>
            <person name="Devos D.P."/>
            <person name="Kaster A.-K."/>
            <person name="Ovreas L."/>
            <person name="Rohde M."/>
            <person name="Galperin M.Y."/>
            <person name="Jogler C."/>
        </authorList>
    </citation>
    <scope>NUCLEOTIDE SEQUENCE [LARGE SCALE GENOMIC DNA]</scope>
    <source>
        <strain evidence="11 12">Spa11</strain>
    </source>
</reference>
<dbReference type="PROSITE" id="PS00092">
    <property type="entry name" value="N6_MTASE"/>
    <property type="match status" value="1"/>
</dbReference>
<comment type="similarity">
    <text evidence="1">Belongs to the N(4)/N(6)-methyltransferase family.</text>
</comment>
<proteinExistence type="inferred from homology"/>
<dbReference type="GO" id="GO:0009307">
    <property type="term" value="P:DNA restriction-modification system"/>
    <property type="evidence" value="ECO:0007669"/>
    <property type="project" value="UniProtKB-KW"/>
</dbReference>
<evidence type="ECO:0000256" key="1">
    <source>
        <dbReference type="ARBA" id="ARBA00006594"/>
    </source>
</evidence>
<dbReference type="Pfam" id="PF12161">
    <property type="entry name" value="HsdM_N"/>
    <property type="match status" value="1"/>
</dbReference>
<dbReference type="SUPFAM" id="SSF53335">
    <property type="entry name" value="S-adenosyl-L-methionine-dependent methyltransferases"/>
    <property type="match status" value="1"/>
</dbReference>
<dbReference type="RefSeq" id="WP_145111223.1">
    <property type="nucleotide sequence ID" value="NZ_CP036349.1"/>
</dbReference>
<keyword evidence="12" id="KW-1185">Reference proteome</keyword>
<dbReference type="GO" id="GO:0008170">
    <property type="term" value="F:N-methyltransferase activity"/>
    <property type="evidence" value="ECO:0007669"/>
    <property type="project" value="InterPro"/>
</dbReference>
<organism evidence="11 12">
    <name type="scientific">Botrimarina mediterranea</name>
    <dbReference type="NCBI Taxonomy" id="2528022"/>
    <lineage>
        <taxon>Bacteria</taxon>
        <taxon>Pseudomonadati</taxon>
        <taxon>Planctomycetota</taxon>
        <taxon>Planctomycetia</taxon>
        <taxon>Pirellulales</taxon>
        <taxon>Lacipirellulaceae</taxon>
        <taxon>Botrimarina</taxon>
    </lineage>
</organism>
<evidence type="ECO:0000256" key="8">
    <source>
        <dbReference type="SAM" id="Coils"/>
    </source>
</evidence>
<dbReference type="InterPro" id="IPR022749">
    <property type="entry name" value="D12N6_MeTrfase_N"/>
</dbReference>
<dbReference type="InterPro" id="IPR002052">
    <property type="entry name" value="DNA_methylase_N6_adenine_CS"/>
</dbReference>